<gene>
    <name evidence="1" type="ORF">GGQ80_001420</name>
</gene>
<protein>
    <submittedName>
        <fullName evidence="1">Uncharacterized protein</fullName>
    </submittedName>
</protein>
<dbReference type="Proteomes" id="UP000529795">
    <property type="component" value="Unassembled WGS sequence"/>
</dbReference>
<name>A0A840FHS8_9SPHN</name>
<evidence type="ECO:0000313" key="1">
    <source>
        <dbReference type="EMBL" id="MBB4153518.1"/>
    </source>
</evidence>
<dbReference type="RefSeq" id="WP_183983186.1">
    <property type="nucleotide sequence ID" value="NZ_JACIEV010000003.1"/>
</dbReference>
<dbReference type="EMBL" id="JACIEV010000003">
    <property type="protein sequence ID" value="MBB4153518.1"/>
    <property type="molecule type" value="Genomic_DNA"/>
</dbReference>
<organism evidence="1 2">
    <name type="scientific">Sphingomonas jinjuensis</name>
    <dbReference type="NCBI Taxonomy" id="535907"/>
    <lineage>
        <taxon>Bacteria</taxon>
        <taxon>Pseudomonadati</taxon>
        <taxon>Pseudomonadota</taxon>
        <taxon>Alphaproteobacteria</taxon>
        <taxon>Sphingomonadales</taxon>
        <taxon>Sphingomonadaceae</taxon>
        <taxon>Sphingomonas</taxon>
    </lineage>
</organism>
<proteinExistence type="predicted"/>
<keyword evidence="2" id="KW-1185">Reference proteome</keyword>
<evidence type="ECO:0000313" key="2">
    <source>
        <dbReference type="Proteomes" id="UP000529795"/>
    </source>
</evidence>
<accession>A0A840FHS8</accession>
<dbReference type="AlphaFoldDB" id="A0A840FHS8"/>
<comment type="caution">
    <text evidence="1">The sequence shown here is derived from an EMBL/GenBank/DDBJ whole genome shotgun (WGS) entry which is preliminary data.</text>
</comment>
<reference evidence="1 2" key="1">
    <citation type="submission" date="2020-08" db="EMBL/GenBank/DDBJ databases">
        <title>Genomic Encyclopedia of Type Strains, Phase IV (KMG-IV): sequencing the most valuable type-strain genomes for metagenomic binning, comparative biology and taxonomic classification.</title>
        <authorList>
            <person name="Goeker M."/>
        </authorList>
    </citation>
    <scope>NUCLEOTIDE SEQUENCE [LARGE SCALE GENOMIC DNA]</scope>
    <source>
        <strain evidence="1 2">YC6723</strain>
    </source>
</reference>
<sequence length="102" mass="10920">MIRPEGRVLAMRDRENVAMLSMMLLQVAAMDLSKGPVANTNVAVEVRLDAEGRVTACRVPKGDQLACKGFVKGRQVASPLRRNGKPVAGKMTVSTTTVVSPL</sequence>